<keyword evidence="2" id="KW-1185">Reference proteome</keyword>
<dbReference type="InterPro" id="IPR057392">
    <property type="entry name" value="Zn-bd_phage_5"/>
</dbReference>
<evidence type="ECO:0000313" key="1">
    <source>
        <dbReference type="EMBL" id="AEK09273.1"/>
    </source>
</evidence>
<dbReference type="Proteomes" id="UP000008407">
    <property type="component" value="Segment"/>
</dbReference>
<reference evidence="1 2" key="1">
    <citation type="journal article" date="2012" name="J. Virol.">
        <title>Complete Genome Sequences of 138 Mycobacteriophages.</title>
        <authorList>
            <consortium name="the Science Education Alliance Phage Hunters Advancing Genomics and Evolutionary Science Program"/>
            <consortium name="the KwaZulu-Natal Research Institute for Tuberculosis and HIV Mycobacterial Genetics Course Students"/>
            <consortium name="the Phage Hunters Integrating Research and Education Program"/>
            <person name="Hatfull G.F."/>
        </authorList>
    </citation>
    <scope>NUCLEOTIDE SEQUENCE [LARGE SCALE GENOMIC DNA]</scope>
    <source>
        <strain evidence="1">JC27</strain>
    </source>
</reference>
<gene>
    <name evidence="1" type="primary">78</name>
    <name evidence="1" type="ORF">PBI_JC27_78</name>
</gene>
<evidence type="ECO:0000313" key="2">
    <source>
        <dbReference type="Proteomes" id="UP000008407"/>
    </source>
</evidence>
<accession>G1D3C7</accession>
<sequence length="79" mass="9159">MTKRLAFVVWSQRPTTSRKGPTMSNLRLPCMDCGEPMSRIYPNAREELAWAHTSLEDAELCPRDRSIRAWPMPKLEDQP</sequence>
<protein>
    <submittedName>
        <fullName evidence="1">Uncharacterized protein</fullName>
    </submittedName>
</protein>
<proteinExistence type="predicted"/>
<organism evidence="1 2">
    <name type="scientific">Mycobacterium phage JC27</name>
    <dbReference type="NCBI Taxonomy" id="2922210"/>
    <lineage>
        <taxon>Viruses</taxon>
        <taxon>Duplodnaviria</taxon>
        <taxon>Heunggongvirae</taxon>
        <taxon>Uroviricota</taxon>
        <taxon>Caudoviricetes</taxon>
        <taxon>Fromanvirus</taxon>
        <taxon>Fromanvirus JC27</taxon>
    </lineage>
</organism>
<dbReference type="RefSeq" id="YP_009636803.1">
    <property type="nucleotide sequence ID" value="NC_042320.1"/>
</dbReference>
<name>G1D3C7_9CAUD</name>
<dbReference type="OrthoDB" id="23267at10239"/>
<dbReference type="GeneID" id="40233547"/>
<dbReference type="Pfam" id="PF24184">
    <property type="entry name" value="Phage_zn_bind_5"/>
    <property type="match status" value="1"/>
</dbReference>
<dbReference type="EMBL" id="JF937099">
    <property type="protein sequence ID" value="AEK09273.1"/>
    <property type="molecule type" value="Genomic_DNA"/>
</dbReference>